<reference evidence="2" key="1">
    <citation type="submission" date="2022-11" db="EMBL/GenBank/DDBJ databases">
        <title>Minimal conservation of predation-associated metabolite biosynthetic gene clusters underscores biosynthetic potential of Myxococcota including descriptions for ten novel species: Archangium lansinium sp. nov., Myxococcus landrumus sp. nov., Nannocystis bai.</title>
        <authorList>
            <person name="Ahearne A."/>
            <person name="Stevens C."/>
            <person name="Phillips K."/>
        </authorList>
    </citation>
    <scope>NUCLEOTIDE SEQUENCE</scope>
    <source>
        <strain evidence="2">Na p29</strain>
    </source>
</reference>
<protein>
    <submittedName>
        <fullName evidence="2">Uncharacterized protein</fullName>
    </submittedName>
</protein>
<dbReference type="AlphaFoldDB" id="A0A9X3EKS4"/>
<name>A0A9X3EKS4_9BACT</name>
<evidence type="ECO:0000256" key="1">
    <source>
        <dbReference type="SAM" id="SignalP"/>
    </source>
</evidence>
<gene>
    <name evidence="2" type="ORF">OV079_10025</name>
</gene>
<proteinExistence type="predicted"/>
<dbReference type="EMBL" id="JAPNKE010000002">
    <property type="protein sequence ID" value="MCY1005899.1"/>
    <property type="molecule type" value="Genomic_DNA"/>
</dbReference>
<feature type="chain" id="PRO_5040950128" evidence="1">
    <location>
        <begin position="24"/>
        <end position="268"/>
    </location>
</feature>
<dbReference type="Proteomes" id="UP001150924">
    <property type="component" value="Unassembled WGS sequence"/>
</dbReference>
<dbReference type="PROSITE" id="PS51257">
    <property type="entry name" value="PROKAR_LIPOPROTEIN"/>
    <property type="match status" value="1"/>
</dbReference>
<accession>A0A9X3EKS4</accession>
<keyword evidence="1" id="KW-0732">Signal</keyword>
<sequence length="268" mass="28174">MPRPSHRLLLAFPLLFACQTPPAAPVPAALPAPTVAAEPATSDEPLLRTYAVPPEQSRSIEQALASALSSGKDLPPLGTVERLPDGRLVVVAPPGIQDGVAALIAGLDPSKAPPVRTAELDYWIVVGEPAQAAEGLDTVPDIAPALQAIVASQGPMRFRLHESMHLSSLVDDGAEADGARMRARQIVSEVGGRLVADLDIAVAQQTKERSNLRVCAEDCNQLKSRVHLDPGQLLVVGQAGLESSDTRAQPGPKTLFYIVRGQLRTGGV</sequence>
<keyword evidence="3" id="KW-1185">Reference proteome</keyword>
<comment type="caution">
    <text evidence="2">The sequence shown here is derived from an EMBL/GenBank/DDBJ whole genome shotgun (WGS) entry which is preliminary data.</text>
</comment>
<feature type="signal peptide" evidence="1">
    <location>
        <begin position="1"/>
        <end position="23"/>
    </location>
</feature>
<dbReference type="RefSeq" id="WP_267767798.1">
    <property type="nucleotide sequence ID" value="NZ_JAPNKE010000002.1"/>
</dbReference>
<evidence type="ECO:0000313" key="2">
    <source>
        <dbReference type="EMBL" id="MCY1005899.1"/>
    </source>
</evidence>
<organism evidence="2 3">
    <name type="scientific">Nannocystis pusilla</name>
    <dbReference type="NCBI Taxonomy" id="889268"/>
    <lineage>
        <taxon>Bacteria</taxon>
        <taxon>Pseudomonadati</taxon>
        <taxon>Myxococcota</taxon>
        <taxon>Polyangia</taxon>
        <taxon>Nannocystales</taxon>
        <taxon>Nannocystaceae</taxon>
        <taxon>Nannocystis</taxon>
    </lineage>
</organism>
<evidence type="ECO:0000313" key="3">
    <source>
        <dbReference type="Proteomes" id="UP001150924"/>
    </source>
</evidence>